<organism evidence="3 4">
    <name type="scientific">Esox lucius</name>
    <name type="common">Northern pike</name>
    <dbReference type="NCBI Taxonomy" id="8010"/>
    <lineage>
        <taxon>Eukaryota</taxon>
        <taxon>Metazoa</taxon>
        <taxon>Chordata</taxon>
        <taxon>Craniata</taxon>
        <taxon>Vertebrata</taxon>
        <taxon>Euteleostomi</taxon>
        <taxon>Actinopterygii</taxon>
        <taxon>Neopterygii</taxon>
        <taxon>Teleostei</taxon>
        <taxon>Protacanthopterygii</taxon>
        <taxon>Esociformes</taxon>
        <taxon>Esocidae</taxon>
        <taxon>Esox</taxon>
    </lineage>
</organism>
<feature type="region of interest" description="Disordered" evidence="1">
    <location>
        <begin position="172"/>
        <end position="254"/>
    </location>
</feature>
<name>A0A3P8XHQ0_ESOLU</name>
<dbReference type="Proteomes" id="UP000265140">
    <property type="component" value="Chromosome 25"/>
</dbReference>
<feature type="compositionally biased region" description="Polar residues" evidence="1">
    <location>
        <begin position="193"/>
        <end position="204"/>
    </location>
</feature>
<dbReference type="GeneTree" id="ENSGT00400000023138"/>
<keyword evidence="2" id="KW-0732">Signal</keyword>
<dbReference type="GeneID" id="105005881"/>
<sequence>MKLPSVTVLVCFFVASLSLPIYQPQIGILASNSNEILRLNGMTLTGVGFGQTQMQASPFIPQYILRQQPELGLPQLVNFNPQIGVPFGPQGPQMMIPTQGNQLPPLLYANAQQEQPQDTNNPNNPNNPNQPQNPAQGVPQFPQYYPSFSFPQQPRMQGYPYYLAYGYPQRNPQVVVQPNPNNQMNNGPGQQNLVKPTQKPQLPKQNAVDPEAPGNKWPNVVQTEAVNPPPDHRGDTADTGIDEGRPNFSFLFEP</sequence>
<evidence type="ECO:0000256" key="2">
    <source>
        <dbReference type="SAM" id="SignalP"/>
    </source>
</evidence>
<feature type="region of interest" description="Disordered" evidence="1">
    <location>
        <begin position="112"/>
        <end position="150"/>
    </location>
</feature>
<feature type="signal peptide" evidence="2">
    <location>
        <begin position="1"/>
        <end position="18"/>
    </location>
</feature>
<feature type="compositionally biased region" description="Low complexity" evidence="1">
    <location>
        <begin position="112"/>
        <end position="140"/>
    </location>
</feature>
<dbReference type="InParanoid" id="A0A3P8XHQ0"/>
<evidence type="ECO:0000313" key="4">
    <source>
        <dbReference type="Proteomes" id="UP000265140"/>
    </source>
</evidence>
<evidence type="ECO:0000313" key="3">
    <source>
        <dbReference type="Ensembl" id="ENSELUP00000003169.3"/>
    </source>
</evidence>
<accession>A0A3P8XHQ0</accession>
<keyword evidence="4" id="KW-1185">Reference proteome</keyword>
<proteinExistence type="predicted"/>
<evidence type="ECO:0000256" key="1">
    <source>
        <dbReference type="SAM" id="MobiDB-lite"/>
    </source>
</evidence>
<feature type="compositionally biased region" description="Low complexity" evidence="1">
    <location>
        <begin position="172"/>
        <end position="192"/>
    </location>
</feature>
<feature type="chain" id="PRO_5044320274" evidence="2">
    <location>
        <begin position="19"/>
        <end position="254"/>
    </location>
</feature>
<reference evidence="3" key="3">
    <citation type="submission" date="2025-08" db="UniProtKB">
        <authorList>
            <consortium name="Ensembl"/>
        </authorList>
    </citation>
    <scope>IDENTIFICATION</scope>
</reference>
<gene>
    <name evidence="3" type="primary">ODAM</name>
</gene>
<reference evidence="3" key="4">
    <citation type="submission" date="2025-09" db="UniProtKB">
        <authorList>
            <consortium name="Ensembl"/>
        </authorList>
    </citation>
    <scope>IDENTIFICATION</scope>
</reference>
<dbReference type="Ensembl" id="ENSELUT00000014465.3">
    <property type="protein sequence ID" value="ENSELUP00000003169.3"/>
    <property type="gene ID" value="ENSELUG00000004446.3"/>
</dbReference>
<dbReference type="RefSeq" id="XP_010862409.2">
    <property type="nucleotide sequence ID" value="XM_010864107.4"/>
</dbReference>
<dbReference type="AlphaFoldDB" id="A0A3P8XHQ0"/>
<reference evidence="4" key="1">
    <citation type="journal article" date="2014" name="PLoS ONE">
        <title>The genome and linkage map of the northern pike (Esox lucius): conserved synteny revealed between the salmonid sister group and the Neoteleostei.</title>
        <authorList>
            <person name="Rondeau E.B."/>
            <person name="Minkley D.R."/>
            <person name="Leong J.S."/>
            <person name="Messmer A.M."/>
            <person name="Jantzen J.R."/>
            <person name="von Schalburg K.R."/>
            <person name="Lemon C."/>
            <person name="Bird N.H."/>
            <person name="Koop B.F."/>
        </authorList>
    </citation>
    <scope>NUCLEOTIDE SEQUENCE</scope>
</reference>
<dbReference type="OMA" id="PNNAQQN"/>
<dbReference type="Bgee" id="ENSELUG00000004446">
    <property type="expression patterns" value="Expressed in nose and 1 other cell type or tissue"/>
</dbReference>
<dbReference type="RefSeq" id="XP_010862410.2">
    <property type="nucleotide sequence ID" value="XM_010864108.4"/>
</dbReference>
<reference evidence="3" key="2">
    <citation type="submission" date="2020-02" db="EMBL/GenBank/DDBJ databases">
        <title>Esox lucius (northern pike) genome, fEsoLuc1, primary haplotype.</title>
        <authorList>
            <person name="Myers G."/>
            <person name="Karagic N."/>
            <person name="Meyer A."/>
            <person name="Pippel M."/>
            <person name="Reichard M."/>
            <person name="Winkler S."/>
            <person name="Tracey A."/>
            <person name="Sims Y."/>
            <person name="Howe K."/>
            <person name="Rhie A."/>
            <person name="Formenti G."/>
            <person name="Durbin R."/>
            <person name="Fedrigo O."/>
            <person name="Jarvis E.D."/>
        </authorList>
    </citation>
    <scope>NUCLEOTIDE SEQUENCE [LARGE SCALE GENOMIC DNA]</scope>
</reference>
<protein>
    <submittedName>
        <fullName evidence="3">Uncharacterized protein</fullName>
    </submittedName>
</protein>